<dbReference type="WBParaSite" id="snap_masked-unitig_33041-processed-gene-0.0-mRNA-1">
    <property type="protein sequence ID" value="snap_masked-unitig_33041-processed-gene-0.0-mRNA-1"/>
    <property type="gene ID" value="snap_masked-unitig_33041-processed-gene-0.0"/>
</dbReference>
<dbReference type="GO" id="GO:0005634">
    <property type="term" value="C:nucleus"/>
    <property type="evidence" value="ECO:0007669"/>
    <property type="project" value="UniProtKB-SubCell"/>
</dbReference>
<dbReference type="PROSITE" id="PS50071">
    <property type="entry name" value="HOMEOBOX_2"/>
    <property type="match status" value="1"/>
</dbReference>
<dbReference type="Gene3D" id="1.10.10.60">
    <property type="entry name" value="Homeodomain-like"/>
    <property type="match status" value="1"/>
</dbReference>
<dbReference type="Pfam" id="PF00046">
    <property type="entry name" value="Homeodomain"/>
    <property type="match status" value="1"/>
</dbReference>
<dbReference type="Proteomes" id="UP000095280">
    <property type="component" value="Unplaced"/>
</dbReference>
<dbReference type="InterPro" id="IPR017970">
    <property type="entry name" value="Homeobox_CS"/>
</dbReference>
<feature type="region of interest" description="Disordered" evidence="8">
    <location>
        <begin position="81"/>
        <end position="117"/>
    </location>
</feature>
<accession>A0A1I8JPZ0</accession>
<protein>
    <submittedName>
        <fullName evidence="11">Homeobox domain-containing protein</fullName>
    </submittedName>
</protein>
<sequence length="117" mass="13283">SNQKTRTEDTYRQVYTPQQRLELEKEYHYQRFIGSKRKKELSLLLQLTERQIKIWFQNRRAKDRRQAKLHQQQLEAGAAMISGSASSVSGSNAAAAPPQSHGLAIRQRSSGGRDAAS</sequence>
<evidence type="ECO:0000256" key="3">
    <source>
        <dbReference type="ARBA" id="ARBA00023125"/>
    </source>
</evidence>
<evidence type="ECO:0000256" key="2">
    <source>
        <dbReference type="ARBA" id="ARBA00010341"/>
    </source>
</evidence>
<keyword evidence="10" id="KW-1185">Reference proteome</keyword>
<feature type="compositionally biased region" description="Low complexity" evidence="8">
    <location>
        <begin position="81"/>
        <end position="96"/>
    </location>
</feature>
<evidence type="ECO:0000259" key="9">
    <source>
        <dbReference type="PROSITE" id="PS50071"/>
    </source>
</evidence>
<dbReference type="PRINTS" id="PR00024">
    <property type="entry name" value="HOMEOBOX"/>
</dbReference>
<keyword evidence="4 6" id="KW-0371">Homeobox</keyword>
<evidence type="ECO:0000256" key="1">
    <source>
        <dbReference type="ARBA" id="ARBA00004123"/>
    </source>
</evidence>
<proteinExistence type="inferred from homology"/>
<feature type="domain" description="Homeobox" evidence="9">
    <location>
        <begin position="6"/>
        <end position="66"/>
    </location>
</feature>
<dbReference type="InterPro" id="IPR047152">
    <property type="entry name" value="Caudal_homeobox"/>
</dbReference>
<dbReference type="PROSITE" id="PS00027">
    <property type="entry name" value="HOMEOBOX_1"/>
    <property type="match status" value="1"/>
</dbReference>
<evidence type="ECO:0000256" key="6">
    <source>
        <dbReference type="PROSITE-ProRule" id="PRU00108"/>
    </source>
</evidence>
<feature type="DNA-binding region" description="Homeobox" evidence="6">
    <location>
        <begin position="8"/>
        <end position="67"/>
    </location>
</feature>
<keyword evidence="3 6" id="KW-0238">DNA-binding</keyword>
<dbReference type="InterPro" id="IPR020479">
    <property type="entry name" value="HD_metazoa"/>
</dbReference>
<dbReference type="CDD" id="cd00086">
    <property type="entry name" value="homeodomain"/>
    <property type="match status" value="1"/>
</dbReference>
<dbReference type="GO" id="GO:0030154">
    <property type="term" value="P:cell differentiation"/>
    <property type="evidence" value="ECO:0007669"/>
    <property type="project" value="TreeGrafter"/>
</dbReference>
<dbReference type="SUPFAM" id="SSF46689">
    <property type="entry name" value="Homeodomain-like"/>
    <property type="match status" value="1"/>
</dbReference>
<dbReference type="SMART" id="SM00389">
    <property type="entry name" value="HOX"/>
    <property type="match status" value="1"/>
</dbReference>
<evidence type="ECO:0000256" key="5">
    <source>
        <dbReference type="ARBA" id="ARBA00023242"/>
    </source>
</evidence>
<evidence type="ECO:0000313" key="10">
    <source>
        <dbReference type="Proteomes" id="UP000095280"/>
    </source>
</evidence>
<dbReference type="PANTHER" id="PTHR24332">
    <property type="entry name" value="HOMEOBOX PROTEIN CDX"/>
    <property type="match status" value="1"/>
</dbReference>
<dbReference type="GO" id="GO:0000981">
    <property type="term" value="F:DNA-binding transcription factor activity, RNA polymerase II-specific"/>
    <property type="evidence" value="ECO:0007669"/>
    <property type="project" value="InterPro"/>
</dbReference>
<dbReference type="AlphaFoldDB" id="A0A1I8JPZ0"/>
<evidence type="ECO:0000313" key="11">
    <source>
        <dbReference type="WBParaSite" id="snap_masked-unitig_33041-processed-gene-0.0-mRNA-1"/>
    </source>
</evidence>
<dbReference type="PANTHER" id="PTHR24332:SF9">
    <property type="entry name" value="HOMEOTIC PROTEIN CAUDAL"/>
    <property type="match status" value="1"/>
</dbReference>
<dbReference type="InterPro" id="IPR001356">
    <property type="entry name" value="HD"/>
</dbReference>
<reference evidence="11" key="1">
    <citation type="submission" date="2016-11" db="UniProtKB">
        <authorList>
            <consortium name="WormBaseParasite"/>
        </authorList>
    </citation>
    <scope>IDENTIFICATION</scope>
</reference>
<name>A0A1I8JPZ0_9PLAT</name>
<comment type="subcellular location">
    <subcellularLocation>
        <location evidence="1 6 7">Nucleus</location>
    </subcellularLocation>
</comment>
<comment type="similarity">
    <text evidence="2">Belongs to the Caudal homeobox family.</text>
</comment>
<evidence type="ECO:0000256" key="8">
    <source>
        <dbReference type="SAM" id="MobiDB-lite"/>
    </source>
</evidence>
<keyword evidence="5 6" id="KW-0539">Nucleus</keyword>
<evidence type="ECO:0000256" key="4">
    <source>
        <dbReference type="ARBA" id="ARBA00023155"/>
    </source>
</evidence>
<dbReference type="GO" id="GO:0000977">
    <property type="term" value="F:RNA polymerase II transcription regulatory region sequence-specific DNA binding"/>
    <property type="evidence" value="ECO:0007669"/>
    <property type="project" value="TreeGrafter"/>
</dbReference>
<evidence type="ECO:0000256" key="7">
    <source>
        <dbReference type="RuleBase" id="RU000682"/>
    </source>
</evidence>
<dbReference type="InterPro" id="IPR009057">
    <property type="entry name" value="Homeodomain-like_sf"/>
</dbReference>
<dbReference type="GO" id="GO:0009887">
    <property type="term" value="P:animal organ morphogenesis"/>
    <property type="evidence" value="ECO:0007669"/>
    <property type="project" value="TreeGrafter"/>
</dbReference>
<dbReference type="GO" id="GO:0009948">
    <property type="term" value="P:anterior/posterior axis specification"/>
    <property type="evidence" value="ECO:0007669"/>
    <property type="project" value="TreeGrafter"/>
</dbReference>
<organism evidence="10 11">
    <name type="scientific">Macrostomum lignano</name>
    <dbReference type="NCBI Taxonomy" id="282301"/>
    <lineage>
        <taxon>Eukaryota</taxon>
        <taxon>Metazoa</taxon>
        <taxon>Spiralia</taxon>
        <taxon>Lophotrochozoa</taxon>
        <taxon>Platyhelminthes</taxon>
        <taxon>Rhabditophora</taxon>
        <taxon>Macrostomorpha</taxon>
        <taxon>Macrostomida</taxon>
        <taxon>Macrostomidae</taxon>
        <taxon>Macrostomum</taxon>
    </lineage>
</organism>